<accession>A0A1H9ASI3</accession>
<dbReference type="InterPro" id="IPR000182">
    <property type="entry name" value="GNAT_dom"/>
</dbReference>
<dbReference type="SUPFAM" id="SSF55729">
    <property type="entry name" value="Acyl-CoA N-acyltransferases (Nat)"/>
    <property type="match status" value="1"/>
</dbReference>
<dbReference type="Gene3D" id="3.40.630.30">
    <property type="match status" value="1"/>
</dbReference>
<dbReference type="RefSeq" id="WP_091772452.1">
    <property type="nucleotide sequence ID" value="NZ_CAESCL010000046.1"/>
</dbReference>
<dbReference type="PANTHER" id="PTHR43877">
    <property type="entry name" value="AMINOALKYLPHOSPHONATE N-ACETYLTRANSFERASE-RELATED-RELATED"/>
    <property type="match status" value="1"/>
</dbReference>
<dbReference type="GO" id="GO:0016747">
    <property type="term" value="F:acyltransferase activity, transferring groups other than amino-acyl groups"/>
    <property type="evidence" value="ECO:0007669"/>
    <property type="project" value="InterPro"/>
</dbReference>
<sequence length="181" mass="20869">MLTIRKATPNDAEQIARIHDETWKLTYGPLIANEDLEQVITYNHRKIIWETTLSSKKVQQFVYVAEKDGELLGFISGGKQRAEHFSFDAEIYDIYVLKDAQGQRVGYELLKRFVEQCVDHGYQSLLVWILTVNPYGRFYVRYGATKVEAENTTIGSGTYEETAYGWKDLNELNGQLMEISL</sequence>
<dbReference type="STRING" id="571933.SAMN05216362_10339"/>
<keyword evidence="2 4" id="KW-0012">Acyltransferase</keyword>
<dbReference type="InterPro" id="IPR050832">
    <property type="entry name" value="Bact_Acetyltransf"/>
</dbReference>
<proteinExistence type="predicted"/>
<evidence type="ECO:0000313" key="5">
    <source>
        <dbReference type="Proteomes" id="UP000199427"/>
    </source>
</evidence>
<dbReference type="OrthoDB" id="5292888at2"/>
<evidence type="ECO:0000256" key="2">
    <source>
        <dbReference type="ARBA" id="ARBA00023315"/>
    </source>
</evidence>
<protein>
    <submittedName>
        <fullName evidence="4">L-amino acid N-acyltransferase YncA</fullName>
    </submittedName>
</protein>
<dbReference type="InterPro" id="IPR016181">
    <property type="entry name" value="Acyl_CoA_acyltransferase"/>
</dbReference>
<reference evidence="4 5" key="1">
    <citation type="submission" date="2016-10" db="EMBL/GenBank/DDBJ databases">
        <authorList>
            <person name="de Groot N.N."/>
        </authorList>
    </citation>
    <scope>NUCLEOTIDE SEQUENCE [LARGE SCALE GENOMIC DNA]</scope>
    <source>
        <strain evidence="4 5">DSM 21633</strain>
    </source>
</reference>
<name>A0A1H9ASI3_9BACI</name>
<dbReference type="Pfam" id="PF00583">
    <property type="entry name" value="Acetyltransf_1"/>
    <property type="match status" value="1"/>
</dbReference>
<evidence type="ECO:0000259" key="3">
    <source>
        <dbReference type="PROSITE" id="PS51186"/>
    </source>
</evidence>
<dbReference type="Proteomes" id="UP000199427">
    <property type="component" value="Unassembled WGS sequence"/>
</dbReference>
<organism evidence="4 5">
    <name type="scientific">Piscibacillus halophilus</name>
    <dbReference type="NCBI Taxonomy" id="571933"/>
    <lineage>
        <taxon>Bacteria</taxon>
        <taxon>Bacillati</taxon>
        <taxon>Bacillota</taxon>
        <taxon>Bacilli</taxon>
        <taxon>Bacillales</taxon>
        <taxon>Bacillaceae</taxon>
        <taxon>Piscibacillus</taxon>
    </lineage>
</organism>
<keyword evidence="1 4" id="KW-0808">Transferase</keyword>
<gene>
    <name evidence="4" type="ORF">SAMN05216362_10339</name>
</gene>
<keyword evidence="5" id="KW-1185">Reference proteome</keyword>
<dbReference type="AlphaFoldDB" id="A0A1H9ASI3"/>
<evidence type="ECO:0000313" key="4">
    <source>
        <dbReference type="EMBL" id="SEP79734.1"/>
    </source>
</evidence>
<evidence type="ECO:0000256" key="1">
    <source>
        <dbReference type="ARBA" id="ARBA00022679"/>
    </source>
</evidence>
<dbReference type="PROSITE" id="PS51186">
    <property type="entry name" value="GNAT"/>
    <property type="match status" value="1"/>
</dbReference>
<dbReference type="EMBL" id="FOES01000003">
    <property type="protein sequence ID" value="SEP79734.1"/>
    <property type="molecule type" value="Genomic_DNA"/>
</dbReference>
<feature type="domain" description="N-acetyltransferase" evidence="3">
    <location>
        <begin position="2"/>
        <end position="181"/>
    </location>
</feature>
<dbReference type="CDD" id="cd04301">
    <property type="entry name" value="NAT_SF"/>
    <property type="match status" value="1"/>
</dbReference>